<dbReference type="Proteomes" id="UP001596978">
    <property type="component" value="Unassembled WGS sequence"/>
</dbReference>
<evidence type="ECO:0000313" key="3">
    <source>
        <dbReference type="Proteomes" id="UP001596978"/>
    </source>
</evidence>
<organism evidence="2 3">
    <name type="scientific">Sungkyunkwania multivorans</name>
    <dbReference type="NCBI Taxonomy" id="1173618"/>
    <lineage>
        <taxon>Bacteria</taxon>
        <taxon>Pseudomonadati</taxon>
        <taxon>Bacteroidota</taxon>
        <taxon>Flavobacteriia</taxon>
        <taxon>Flavobacteriales</taxon>
        <taxon>Flavobacteriaceae</taxon>
        <taxon>Sungkyunkwania</taxon>
    </lineage>
</organism>
<proteinExistence type="predicted"/>
<keyword evidence="3" id="KW-1185">Reference proteome</keyword>
<dbReference type="EMBL" id="JBHTJH010000003">
    <property type="protein sequence ID" value="MFD0860969.1"/>
    <property type="molecule type" value="Genomic_DNA"/>
</dbReference>
<feature type="signal peptide" evidence="1">
    <location>
        <begin position="1"/>
        <end position="18"/>
    </location>
</feature>
<accession>A0ABW3CT85</accession>
<keyword evidence="1" id="KW-0732">Signal</keyword>
<gene>
    <name evidence="2" type="ORF">ACFQ1M_02015</name>
</gene>
<sequence length="581" mass="66161">MRKLPTIILLFVSSLALAQTYSSKTVIAKAPSYPKNPLPEEFTTYSVASLPVRGIDVLSNEAIAATLDFQSFEYVTSGESPTFYVSLKPSDSHITKNVSINSDESISYQVKTKMTVKVLVTDPTFKKIIYTRPYKLEDRIENPSSPQQSSLVNKKKDTDFNYEKKGTISREKAAEYITFSDNGKKFRLTDKFLKDILSVQYERLLIKVGEDLRNKFDYRLIDSNEMFFRVKKVDEEAESEVMISELNALFGGVQNIEDYNALGDKLNSLISFHENVASKYSPEDKKQKKVVWAANYNLAKLYRIKRDYVKAKEYIKEAKALDVKNARTQYEFDAIVREADKYDAFFDENGNRKDIELNYSEVKSTGSGSALADGGEETSREELEKYNIIAKPGYVLDDKGKKILEGKITIEFGGTKTKKVLDMDKGVTVEEPSTDYAKEVEVRYEKKGKEKTKTFKPKDEVAFCISETNDCYEGFKIKQSLLDATALSFGSNAKFYLVNHKTEKVTIYQNLTSDGGYVIKLNKEDKGHKLKTSMSTLDFNKKLADVLGKCKDLKTRLRDGEFKNTYEDLVKVADMYSECRK</sequence>
<protein>
    <recommendedName>
        <fullName evidence="4">Tetratricopeptide repeat protein</fullName>
    </recommendedName>
</protein>
<name>A0ABW3CT85_9FLAO</name>
<dbReference type="RefSeq" id="WP_386403103.1">
    <property type="nucleotide sequence ID" value="NZ_JBHTJH010000003.1"/>
</dbReference>
<comment type="caution">
    <text evidence="2">The sequence shown here is derived from an EMBL/GenBank/DDBJ whole genome shotgun (WGS) entry which is preliminary data.</text>
</comment>
<reference evidence="3" key="1">
    <citation type="journal article" date="2019" name="Int. J. Syst. Evol. Microbiol.">
        <title>The Global Catalogue of Microorganisms (GCM) 10K type strain sequencing project: providing services to taxonomists for standard genome sequencing and annotation.</title>
        <authorList>
            <consortium name="The Broad Institute Genomics Platform"/>
            <consortium name="The Broad Institute Genome Sequencing Center for Infectious Disease"/>
            <person name="Wu L."/>
            <person name="Ma J."/>
        </authorList>
    </citation>
    <scope>NUCLEOTIDE SEQUENCE [LARGE SCALE GENOMIC DNA]</scope>
    <source>
        <strain evidence="3">CCUG 62952</strain>
    </source>
</reference>
<evidence type="ECO:0000313" key="2">
    <source>
        <dbReference type="EMBL" id="MFD0860969.1"/>
    </source>
</evidence>
<evidence type="ECO:0000256" key="1">
    <source>
        <dbReference type="SAM" id="SignalP"/>
    </source>
</evidence>
<feature type="chain" id="PRO_5045064011" description="Tetratricopeptide repeat protein" evidence="1">
    <location>
        <begin position="19"/>
        <end position="581"/>
    </location>
</feature>
<evidence type="ECO:0008006" key="4">
    <source>
        <dbReference type="Google" id="ProtNLM"/>
    </source>
</evidence>